<dbReference type="AlphaFoldDB" id="A0A9D1LMM1"/>
<dbReference type="InterPro" id="IPR039424">
    <property type="entry name" value="SBP_5"/>
</dbReference>
<dbReference type="Pfam" id="PF00496">
    <property type="entry name" value="SBP_bac_5"/>
    <property type="match status" value="1"/>
</dbReference>
<dbReference type="GO" id="GO:1904680">
    <property type="term" value="F:peptide transmembrane transporter activity"/>
    <property type="evidence" value="ECO:0007669"/>
    <property type="project" value="TreeGrafter"/>
</dbReference>
<dbReference type="Proteomes" id="UP000824073">
    <property type="component" value="Unassembled WGS sequence"/>
</dbReference>
<dbReference type="PROSITE" id="PS51257">
    <property type="entry name" value="PROKAR_LIPOPROTEIN"/>
    <property type="match status" value="1"/>
</dbReference>
<dbReference type="EMBL" id="DVMR01000079">
    <property type="protein sequence ID" value="HIU44651.1"/>
    <property type="molecule type" value="Genomic_DNA"/>
</dbReference>
<comment type="caution">
    <text evidence="3">The sequence shown here is derived from an EMBL/GenBank/DDBJ whole genome shotgun (WGS) entry which is preliminary data.</text>
</comment>
<keyword evidence="1" id="KW-0732">Signal</keyword>
<feature type="domain" description="Solute-binding protein family 5" evidence="2">
    <location>
        <begin position="92"/>
        <end position="465"/>
    </location>
</feature>
<dbReference type="SUPFAM" id="SSF53850">
    <property type="entry name" value="Periplasmic binding protein-like II"/>
    <property type="match status" value="1"/>
</dbReference>
<dbReference type="Gene3D" id="3.40.190.10">
    <property type="entry name" value="Periplasmic binding protein-like II"/>
    <property type="match status" value="1"/>
</dbReference>
<name>A0A9D1LMM1_9CLOT</name>
<dbReference type="GO" id="GO:0015833">
    <property type="term" value="P:peptide transport"/>
    <property type="evidence" value="ECO:0007669"/>
    <property type="project" value="TreeGrafter"/>
</dbReference>
<feature type="chain" id="PRO_5039071848" evidence="1">
    <location>
        <begin position="30"/>
        <end position="553"/>
    </location>
</feature>
<reference evidence="3" key="1">
    <citation type="submission" date="2020-10" db="EMBL/GenBank/DDBJ databases">
        <authorList>
            <person name="Gilroy R."/>
        </authorList>
    </citation>
    <scope>NUCLEOTIDE SEQUENCE</scope>
    <source>
        <strain evidence="3">CHK191-8634</strain>
    </source>
</reference>
<sequence>MKKRSLAFLLALVLACGLMLGGCSSDGSADVGESGSEGDGAADGERVLTIASPYAIGSLTPWISNSDGDRYVLGNVYEALIESNTGSEDGVEYVPAIAESWEYTDDTTLVFKIRENVYWQTEGNDLFDEKVQVTAHDVKAVFDFVLDENNASTEWGDLYPIIESVEATDDFTFTVRTKQPSAILLNEISGVLIFPIKAIEEDFDLTQQPVGTGAFIFSEYRVDDSVTLTPNPDYRVTPNVDKVVIEIVPDKAVAAIALQNGEVDIVPQILTTDLEAVAADEDLKLIPNSVGWYRYIGFNCSNEIFQDLRVRQAISMAIDFESITETLSGNDFGAQLAVDAYGGGVPPEFEGSDIEAWKAVYEYNPDRAQTLLEDAGWTKGSDGIYEKDGQKLSFAIKCPTNDQNRVKLGEMAATYLKTIGVDASAQPTEWATMTADIAAGNTEMFVMGGGSVVGGMNMLFHSVNTQGTSHNVFYTDETLDTMLEEAYATIDDDARIALLKEAAMRALENKVHAGGYFEYVQIGMNKRVTDFEKSPTLWYSLCNDYRNVGVDGQ</sequence>
<reference evidence="3" key="2">
    <citation type="journal article" date="2021" name="PeerJ">
        <title>Extensive microbial diversity within the chicken gut microbiome revealed by metagenomics and culture.</title>
        <authorList>
            <person name="Gilroy R."/>
            <person name="Ravi A."/>
            <person name="Getino M."/>
            <person name="Pursley I."/>
            <person name="Horton D.L."/>
            <person name="Alikhan N.F."/>
            <person name="Baker D."/>
            <person name="Gharbi K."/>
            <person name="Hall N."/>
            <person name="Watson M."/>
            <person name="Adriaenssens E.M."/>
            <person name="Foster-Nyarko E."/>
            <person name="Jarju S."/>
            <person name="Secka A."/>
            <person name="Antonio M."/>
            <person name="Oren A."/>
            <person name="Chaudhuri R.R."/>
            <person name="La Ragione R."/>
            <person name="Hildebrand F."/>
            <person name="Pallen M.J."/>
        </authorList>
    </citation>
    <scope>NUCLEOTIDE SEQUENCE</scope>
    <source>
        <strain evidence="3">CHK191-8634</strain>
    </source>
</reference>
<dbReference type="InterPro" id="IPR030678">
    <property type="entry name" value="Peptide/Ni-bd"/>
</dbReference>
<protein>
    <submittedName>
        <fullName evidence="3">ABC transporter substrate-binding protein</fullName>
    </submittedName>
</protein>
<dbReference type="GO" id="GO:0043190">
    <property type="term" value="C:ATP-binding cassette (ABC) transporter complex"/>
    <property type="evidence" value="ECO:0007669"/>
    <property type="project" value="InterPro"/>
</dbReference>
<evidence type="ECO:0000313" key="3">
    <source>
        <dbReference type="EMBL" id="HIU44651.1"/>
    </source>
</evidence>
<dbReference type="PIRSF" id="PIRSF002741">
    <property type="entry name" value="MppA"/>
    <property type="match status" value="1"/>
</dbReference>
<accession>A0A9D1LMM1</accession>
<feature type="signal peptide" evidence="1">
    <location>
        <begin position="1"/>
        <end position="29"/>
    </location>
</feature>
<dbReference type="CDD" id="cd00995">
    <property type="entry name" value="PBP2_NikA_DppA_OppA_like"/>
    <property type="match status" value="1"/>
</dbReference>
<dbReference type="PANTHER" id="PTHR30290">
    <property type="entry name" value="PERIPLASMIC BINDING COMPONENT OF ABC TRANSPORTER"/>
    <property type="match status" value="1"/>
</dbReference>
<evidence type="ECO:0000256" key="1">
    <source>
        <dbReference type="SAM" id="SignalP"/>
    </source>
</evidence>
<evidence type="ECO:0000259" key="2">
    <source>
        <dbReference type="Pfam" id="PF00496"/>
    </source>
</evidence>
<dbReference type="InterPro" id="IPR000914">
    <property type="entry name" value="SBP_5_dom"/>
</dbReference>
<evidence type="ECO:0000313" key="4">
    <source>
        <dbReference type="Proteomes" id="UP000824073"/>
    </source>
</evidence>
<organism evidence="3 4">
    <name type="scientific">Candidatus Ventrousia excrementavium</name>
    <dbReference type="NCBI Taxonomy" id="2840961"/>
    <lineage>
        <taxon>Bacteria</taxon>
        <taxon>Bacillati</taxon>
        <taxon>Bacillota</taxon>
        <taxon>Clostridia</taxon>
        <taxon>Eubacteriales</taxon>
        <taxon>Clostridiaceae</taxon>
        <taxon>Clostridiaceae incertae sedis</taxon>
        <taxon>Candidatus Ventrousia</taxon>
    </lineage>
</organism>
<dbReference type="Gene3D" id="3.10.105.10">
    <property type="entry name" value="Dipeptide-binding Protein, Domain 3"/>
    <property type="match status" value="1"/>
</dbReference>
<gene>
    <name evidence="3" type="ORF">IAB67_10195</name>
</gene>
<dbReference type="GO" id="GO:0042597">
    <property type="term" value="C:periplasmic space"/>
    <property type="evidence" value="ECO:0007669"/>
    <property type="project" value="UniProtKB-ARBA"/>
</dbReference>
<proteinExistence type="predicted"/>